<gene>
    <name evidence="6" type="ORF">RQ831_19720</name>
</gene>
<name>A0ABU3MKP7_9PROT</name>
<keyword evidence="4" id="KW-0804">Transcription</keyword>
<dbReference type="InterPro" id="IPR036390">
    <property type="entry name" value="WH_DNA-bd_sf"/>
</dbReference>
<dbReference type="Gene3D" id="3.40.190.290">
    <property type="match status" value="1"/>
</dbReference>
<dbReference type="CDD" id="cd08474">
    <property type="entry name" value="PBP2_CrgA_like_5"/>
    <property type="match status" value="1"/>
</dbReference>
<dbReference type="SUPFAM" id="SSF53850">
    <property type="entry name" value="Periplasmic binding protein-like II"/>
    <property type="match status" value="1"/>
</dbReference>
<evidence type="ECO:0000256" key="4">
    <source>
        <dbReference type="ARBA" id="ARBA00023163"/>
    </source>
</evidence>
<evidence type="ECO:0000256" key="3">
    <source>
        <dbReference type="ARBA" id="ARBA00023125"/>
    </source>
</evidence>
<evidence type="ECO:0000256" key="2">
    <source>
        <dbReference type="ARBA" id="ARBA00023015"/>
    </source>
</evidence>
<keyword evidence="3" id="KW-0238">DNA-binding</keyword>
<dbReference type="InterPro" id="IPR005119">
    <property type="entry name" value="LysR_subst-bd"/>
</dbReference>
<proteinExistence type="inferred from homology"/>
<organism evidence="6 7">
    <name type="scientific">Roseomonas gilardii</name>
    <dbReference type="NCBI Taxonomy" id="257708"/>
    <lineage>
        <taxon>Bacteria</taxon>
        <taxon>Pseudomonadati</taxon>
        <taxon>Pseudomonadota</taxon>
        <taxon>Alphaproteobacteria</taxon>
        <taxon>Acetobacterales</taxon>
        <taxon>Roseomonadaceae</taxon>
        <taxon>Roseomonas</taxon>
    </lineage>
</organism>
<protein>
    <submittedName>
        <fullName evidence="6">LysR family transcriptional regulator</fullName>
    </submittedName>
</protein>
<comment type="caution">
    <text evidence="6">The sequence shown here is derived from an EMBL/GenBank/DDBJ whole genome shotgun (WGS) entry which is preliminary data.</text>
</comment>
<comment type="similarity">
    <text evidence="1">Belongs to the LysR transcriptional regulatory family.</text>
</comment>
<dbReference type="SUPFAM" id="SSF46785">
    <property type="entry name" value="Winged helix' DNA-binding domain"/>
    <property type="match status" value="1"/>
</dbReference>
<evidence type="ECO:0000259" key="5">
    <source>
        <dbReference type="PROSITE" id="PS50931"/>
    </source>
</evidence>
<dbReference type="Gene3D" id="1.10.10.10">
    <property type="entry name" value="Winged helix-like DNA-binding domain superfamily/Winged helix DNA-binding domain"/>
    <property type="match status" value="1"/>
</dbReference>
<dbReference type="EMBL" id="JAVVDO010000048">
    <property type="protein sequence ID" value="MDT8333285.1"/>
    <property type="molecule type" value="Genomic_DNA"/>
</dbReference>
<dbReference type="InterPro" id="IPR000847">
    <property type="entry name" value="LysR_HTH_N"/>
</dbReference>
<dbReference type="InterPro" id="IPR058163">
    <property type="entry name" value="LysR-type_TF_proteobact-type"/>
</dbReference>
<reference evidence="6 7" key="1">
    <citation type="journal article" date="2019" name="Microb. Pathog.">
        <title>Comparison of VITEK 2, MALDI-TOF MS, 16S rRNA gene sequencing, and whole-genome sequencing for identification of Roseomonas mucosa.</title>
        <authorList>
            <person name="Rudolph W.W."/>
            <person name="Gunzer F."/>
            <person name="Trauth M."/>
            <person name="Bunk B."/>
            <person name="Bigge R."/>
            <person name="Schrottner P."/>
        </authorList>
    </citation>
    <scope>NUCLEOTIDE SEQUENCE [LARGE SCALE GENOMIC DNA]</scope>
    <source>
        <strain evidence="6 7">DSM 103800</strain>
    </source>
</reference>
<evidence type="ECO:0000313" key="6">
    <source>
        <dbReference type="EMBL" id="MDT8333285.1"/>
    </source>
</evidence>
<dbReference type="Proteomes" id="UP001258945">
    <property type="component" value="Unassembled WGS sequence"/>
</dbReference>
<dbReference type="Pfam" id="PF03466">
    <property type="entry name" value="LysR_substrate"/>
    <property type="match status" value="1"/>
</dbReference>
<evidence type="ECO:0000313" key="7">
    <source>
        <dbReference type="Proteomes" id="UP001258945"/>
    </source>
</evidence>
<dbReference type="Pfam" id="PF00126">
    <property type="entry name" value="HTH_1"/>
    <property type="match status" value="1"/>
</dbReference>
<accession>A0ABU3MKP7</accession>
<dbReference type="InterPro" id="IPR036388">
    <property type="entry name" value="WH-like_DNA-bd_sf"/>
</dbReference>
<feature type="domain" description="HTH lysR-type" evidence="5">
    <location>
        <begin position="11"/>
        <end position="67"/>
    </location>
</feature>
<dbReference type="PANTHER" id="PTHR30537">
    <property type="entry name" value="HTH-TYPE TRANSCRIPTIONAL REGULATOR"/>
    <property type="match status" value="1"/>
</dbReference>
<keyword evidence="7" id="KW-1185">Reference proteome</keyword>
<keyword evidence="2" id="KW-0805">Transcription regulation</keyword>
<dbReference type="RefSeq" id="WP_314284574.1">
    <property type="nucleotide sequence ID" value="NZ_JAVVDO010000048.1"/>
</dbReference>
<evidence type="ECO:0000256" key="1">
    <source>
        <dbReference type="ARBA" id="ARBA00009437"/>
    </source>
</evidence>
<dbReference type="PANTHER" id="PTHR30537:SF1">
    <property type="entry name" value="HTH-TYPE TRANSCRIPTIONAL REGULATOR PGRR"/>
    <property type="match status" value="1"/>
</dbReference>
<sequence>MKSFFKMVKAKLDDLSALLAVARERSFTRAAAKLGVSPSALSQTVREVEARLKLRLLTRTTRSVSPTQAGEHLLRNVGPRLDEIDAELAALSEFSEKPSGTIRISATENAAMSVLMPVLGPLLSEYPDIKVEIFVDYGLTDIAAEQFDAGVRPGETLAKGMIAVPISPPMRMAVVGSPAYFERRPQPRKPQDLTAHNCINLRLPTHGGLYAWEFEKGKREVKVRVEGQFVFNNTTLMLNAAWDGLGLVYLAEQHVQPYVTDGRLVRVLEDWCEPFSGYHLYYPSRRQPTPAFALIVDALRYRA</sequence>
<dbReference type="PROSITE" id="PS50931">
    <property type="entry name" value="HTH_LYSR"/>
    <property type="match status" value="1"/>
</dbReference>